<protein>
    <recommendedName>
        <fullName evidence="3">C-terminal of Roc (COR) domain-containing protein</fullName>
    </recommendedName>
</protein>
<name>A0ABD1XPC6_9MARC</name>
<keyword evidence="2" id="KW-1185">Reference proteome</keyword>
<accession>A0ABD1XPC6</accession>
<dbReference type="EMBL" id="JBHFFA010000008">
    <property type="protein sequence ID" value="KAL2610600.1"/>
    <property type="molecule type" value="Genomic_DNA"/>
</dbReference>
<dbReference type="SUPFAM" id="SSF52540">
    <property type="entry name" value="P-loop containing nucleoside triphosphate hydrolases"/>
    <property type="match status" value="1"/>
</dbReference>
<organism evidence="1 2">
    <name type="scientific">Riccia fluitans</name>
    <dbReference type="NCBI Taxonomy" id="41844"/>
    <lineage>
        <taxon>Eukaryota</taxon>
        <taxon>Viridiplantae</taxon>
        <taxon>Streptophyta</taxon>
        <taxon>Embryophyta</taxon>
        <taxon>Marchantiophyta</taxon>
        <taxon>Marchantiopsida</taxon>
        <taxon>Marchantiidae</taxon>
        <taxon>Marchantiales</taxon>
        <taxon>Ricciaceae</taxon>
        <taxon>Riccia</taxon>
    </lineage>
</organism>
<reference evidence="1 2" key="1">
    <citation type="submission" date="2024-09" db="EMBL/GenBank/DDBJ databases">
        <title>Chromosome-scale assembly of Riccia fluitans.</title>
        <authorList>
            <person name="Paukszto L."/>
            <person name="Sawicki J."/>
            <person name="Karawczyk K."/>
            <person name="Piernik-Szablinska J."/>
            <person name="Szczecinska M."/>
            <person name="Mazdziarz M."/>
        </authorList>
    </citation>
    <scope>NUCLEOTIDE SEQUENCE [LARGE SCALE GENOMIC DNA]</scope>
    <source>
        <strain evidence="1">Rf_01</strain>
        <tissue evidence="1">Aerial parts of the thallus</tissue>
    </source>
</reference>
<sequence>MGSSSEDTLKRFAEHLQTPAISLSDGVREYNRFFEIPGELSDLSGQQKRVLEVLQAIGNCKLGRLILNDVPGAELLSSEEWDSFFSSLLSRQSLLEISLQCTLSTVCTHVGAFVAKSSTLEVLRLSFPADVGSRVRMIPLSTAAVRALSEGLVQTKCLKRLVVTRKEGAMADILTSAFTGDVRNTSVEYLRLPGNLERLGIVMPVLLSSNNQNLKEIRLTLDWWEVAQGVVHEFWMVAESFCARRIDACQKLSLHFTCNSSAKFTEDDGRRVFSFLDSWADASGRTPMLKTTLQLHFTGSGRGEQGNVKGWFSHAVNRYIHLNGLQVELWWRSDAVMDMDNFLLLCEGIQSNESVESLVILYIGGEASVDRKCWTRLFHCLRHKRRLKKLRFHDYHAGDETFRNLMDLLQVNIYVNDVDLAWMYHWESEGKRAMVKEALRRNRAQASYFSTLRDARLPFENARAGRIFLCGNPHAGKTRLRFSMMETRQKTSRVKMQLSKPFGLKRTKGVDVELLRDDEEMQVSIWDLAGQEIFRALQTLLLPTVTQACVFAFIFSPMKNDHQQMEMKEDLEEAFGKELESWLHFIASNYPITGTFLPEVLVVITHRDRMKKYKMKESCDWAARKVERFRVMYENALKLHEGFFYVDAQDVKEAKPFVERVFQLFSDMLQKKSPQAPSVCSKLISKILNRPRDVISRPVWQMEEFLTFLSKSLEALDSGCFAPEVENERRVLEALSLYMHDVGSIFVLPHCNLVVVDINWLTHKFLGSLISEGHAFEVKSGTRSYSSIDGFVSKLDLDDILSRRIHKKKISTDLQVLHNLLVSLDLCYQIENIKGDRFFIPTIFQRGEIRKANLFWETAESSDWQHLGYRLLCERRDTSSLTSAVFPRFQIRFRKEMMEQGKVNDDTYRCQRDLIRLDWNGYFIIVENDGVAGDHVDFLVRISKSKKRQEAISFVKEQILERFRMFCASPEGCRGVTLITAIIRPECVEKLTAREYRENQVILEMELKERLREAVEQGVHQEEITWPTGEEGGESLINYEHSWPRAPEASLPRCCQRVVELLEEKDVSEILEPLREKGEATLQRLCKVSKQLDDFKDVGKEGLELSRWKTDDGWIDEEGRPEKDMERRIHEHLERKIEGVHDHLQREFNGVHNHLQEIHRDLSQQLRTISDLQKKACSTLLSVMSKIDMMVGYSEAREAARLPRRPFITSNDVGLHEKIRAVVQIGTAVRLHFMCESRLEQHIVEDQPGMELIVGDKNKELLRSILVTSSRVFWFLLKAGLQVTLGAGSVIPELVDLSLGSKAGLVFADMTLDKLKKLDSLPVMEKSEMAEDVWMFLRDQLSPEKNISSYFKLFLVRYNPGTVAVEESYAWLCEKCIDKGKKNNVLKVVS</sequence>
<evidence type="ECO:0000313" key="2">
    <source>
        <dbReference type="Proteomes" id="UP001605036"/>
    </source>
</evidence>
<proteinExistence type="predicted"/>
<dbReference type="InterPro" id="IPR032675">
    <property type="entry name" value="LRR_dom_sf"/>
</dbReference>
<dbReference type="Gene3D" id="3.40.50.300">
    <property type="entry name" value="P-loop containing nucleotide triphosphate hydrolases"/>
    <property type="match status" value="1"/>
</dbReference>
<comment type="caution">
    <text evidence="1">The sequence shown here is derived from an EMBL/GenBank/DDBJ whole genome shotgun (WGS) entry which is preliminary data.</text>
</comment>
<gene>
    <name evidence="1" type="ORF">R1flu_029173</name>
</gene>
<dbReference type="PANTHER" id="PTHR47679:SF1">
    <property type="entry name" value="PROTEIN TORNADO 1"/>
    <property type="match status" value="1"/>
</dbReference>
<evidence type="ECO:0008006" key="3">
    <source>
        <dbReference type="Google" id="ProtNLM"/>
    </source>
</evidence>
<dbReference type="Pfam" id="PF08477">
    <property type="entry name" value="Roc"/>
    <property type="match status" value="1"/>
</dbReference>
<dbReference type="PANTHER" id="PTHR47679">
    <property type="entry name" value="PROTEIN TORNADO 1"/>
    <property type="match status" value="1"/>
</dbReference>
<dbReference type="InterPro" id="IPR027417">
    <property type="entry name" value="P-loop_NTPase"/>
</dbReference>
<dbReference type="Proteomes" id="UP001605036">
    <property type="component" value="Unassembled WGS sequence"/>
</dbReference>
<evidence type="ECO:0000313" key="1">
    <source>
        <dbReference type="EMBL" id="KAL2610600.1"/>
    </source>
</evidence>
<dbReference type="Gene3D" id="3.80.10.10">
    <property type="entry name" value="Ribonuclease Inhibitor"/>
    <property type="match status" value="1"/>
</dbReference>
<dbReference type="SUPFAM" id="SSF52047">
    <property type="entry name" value="RNI-like"/>
    <property type="match status" value="1"/>
</dbReference>